<evidence type="ECO:0000313" key="2">
    <source>
        <dbReference type="EMBL" id="MDU0202158.1"/>
    </source>
</evidence>
<dbReference type="EMBL" id="JAWCUD010000003">
    <property type="protein sequence ID" value="MDU0202158.1"/>
    <property type="molecule type" value="Genomic_DNA"/>
</dbReference>
<dbReference type="Gene3D" id="3.40.50.10490">
    <property type="entry name" value="Glucose-6-phosphate isomerase like protein, domain 1"/>
    <property type="match status" value="1"/>
</dbReference>
<dbReference type="PROSITE" id="PS51464">
    <property type="entry name" value="SIS"/>
    <property type="match status" value="1"/>
</dbReference>
<keyword evidence="3" id="KW-1185">Reference proteome</keyword>
<name>A0ABU3RDK2_9BACL</name>
<evidence type="ECO:0000313" key="3">
    <source>
        <dbReference type="Proteomes" id="UP001260980"/>
    </source>
</evidence>
<dbReference type="NCBIfam" id="NF002805">
    <property type="entry name" value="PRK02947.1"/>
    <property type="match status" value="1"/>
</dbReference>
<comment type="caution">
    <text evidence="2">The sequence shown here is derived from an EMBL/GenBank/DDBJ whole genome shotgun (WGS) entry which is preliminary data.</text>
</comment>
<proteinExistence type="predicted"/>
<sequence>MTTTNINVEAYSILNTHYLDGVKKVIERVEQTQMDVIDRAADICFNSIYKDGLVHLFGSGHSRMAVEEMYPRYGSFPGFHPMVELSLTNHHAVVGSNGQRQAMFLENVEGFGRVIADNFHYGAHDSMMLFSHSGAGSVVIDIALSMKEHGIPVIAVTSVGHSQQSRSKHSSGYRLFELADIVIDNGAVPGDAMVKIEGLHTPVGPGSTIGNTLIVNLIKCKVAQKLTAAGKPPKVITSAIFVGEDASKELFNASYEEYWRTTRSI</sequence>
<dbReference type="Proteomes" id="UP001260980">
    <property type="component" value="Unassembled WGS sequence"/>
</dbReference>
<organism evidence="2 3">
    <name type="scientific">Paenibacillus violae</name>
    <dbReference type="NCBI Taxonomy" id="3077234"/>
    <lineage>
        <taxon>Bacteria</taxon>
        <taxon>Bacillati</taxon>
        <taxon>Bacillota</taxon>
        <taxon>Bacilli</taxon>
        <taxon>Bacillales</taxon>
        <taxon>Paenibacillaceae</taxon>
        <taxon>Paenibacillus</taxon>
    </lineage>
</organism>
<gene>
    <name evidence="2" type="ORF">RQP52_13725</name>
</gene>
<dbReference type="InterPro" id="IPR046348">
    <property type="entry name" value="SIS_dom_sf"/>
</dbReference>
<dbReference type="InterPro" id="IPR001347">
    <property type="entry name" value="SIS_dom"/>
</dbReference>
<accession>A0ABU3RDK2</accession>
<dbReference type="Pfam" id="PF13580">
    <property type="entry name" value="SIS_2"/>
    <property type="match status" value="1"/>
</dbReference>
<dbReference type="RefSeq" id="WP_315952169.1">
    <property type="nucleotide sequence ID" value="NZ_JAWCUD010000003.1"/>
</dbReference>
<evidence type="ECO:0000259" key="1">
    <source>
        <dbReference type="PROSITE" id="PS51464"/>
    </source>
</evidence>
<feature type="domain" description="SIS" evidence="1">
    <location>
        <begin position="44"/>
        <end position="228"/>
    </location>
</feature>
<protein>
    <submittedName>
        <fullName evidence="2">SIS domain-containing protein</fullName>
    </submittedName>
</protein>
<reference evidence="2 3" key="1">
    <citation type="submission" date="2023-10" db="EMBL/GenBank/DDBJ databases">
        <title>Paenibacillus strain PFR10 Genome sequencing and assembly.</title>
        <authorList>
            <person name="Kim I."/>
        </authorList>
    </citation>
    <scope>NUCLEOTIDE SEQUENCE [LARGE SCALE GENOMIC DNA]</scope>
    <source>
        <strain evidence="2 3">PFR10</strain>
    </source>
</reference>
<dbReference type="SUPFAM" id="SSF53697">
    <property type="entry name" value="SIS domain"/>
    <property type="match status" value="1"/>
</dbReference>